<evidence type="ECO:0000256" key="1">
    <source>
        <dbReference type="SAM" id="Phobius"/>
    </source>
</evidence>
<keyword evidence="3" id="KW-1185">Reference proteome</keyword>
<feature type="transmembrane region" description="Helical" evidence="1">
    <location>
        <begin position="159"/>
        <end position="182"/>
    </location>
</feature>
<comment type="caution">
    <text evidence="2">The sequence shown here is derived from an EMBL/GenBank/DDBJ whole genome shotgun (WGS) entry which is preliminary data.</text>
</comment>
<keyword evidence="1" id="KW-0472">Membrane</keyword>
<gene>
    <name evidence="2" type="ORF">AFCDBAGC_2724</name>
</gene>
<feature type="transmembrane region" description="Helical" evidence="1">
    <location>
        <begin position="68"/>
        <end position="88"/>
    </location>
</feature>
<organism evidence="2 3">
    <name type="scientific">Methylobacterium cerastii</name>
    <dbReference type="NCBI Taxonomy" id="932741"/>
    <lineage>
        <taxon>Bacteria</taxon>
        <taxon>Pseudomonadati</taxon>
        <taxon>Pseudomonadota</taxon>
        <taxon>Alphaproteobacteria</taxon>
        <taxon>Hyphomicrobiales</taxon>
        <taxon>Methylobacteriaceae</taxon>
        <taxon>Methylobacterium</taxon>
    </lineage>
</organism>
<evidence type="ECO:0000313" key="3">
    <source>
        <dbReference type="Proteomes" id="UP001055117"/>
    </source>
</evidence>
<evidence type="ECO:0008006" key="4">
    <source>
        <dbReference type="Google" id="ProtNLM"/>
    </source>
</evidence>
<protein>
    <recommendedName>
        <fullName evidence="4">DUF2029 domain-containing protein</fullName>
    </recommendedName>
</protein>
<sequence>MAEGVSSDGGTAGRLAFLGLIGTVLVGLGMPTLQGLGDNAFLMLVVASGVIAVLGARLEGVEERRALTVILGTGLAMRALALSAPPILSTDIFRYVWDGIVQGAGVNPYRYVPADPALASLRAASVYPFINRADYAVTIYPPVAQAFFFLVTRASESPLAIKVALVACEGATVAALIGLLRLTGQPLTRVAAYAWHPLPIWEIAGQGHIDGLMTALMMLGLWIALGLGQRYAGAGAIVLAALAKPFALIALPGLWRPWDWRMIGLVPLVIAAAYLPYLSVGGGVLGFLATGYVQEEGLSSGWGFTLLRLWRFSVGEWPHDTGIYLGLCLAILAALALRTGFRRGRTPERSLRDINLSIVMLLFLLSPEFPWYLLMAVPFLSIAATLPGWVLTVGGFMLYDVVPGDPQLSYDDRSAILAALVAATALAQAAFMRRSRAFR</sequence>
<feature type="transmembrane region" description="Helical" evidence="1">
    <location>
        <begin position="231"/>
        <end position="251"/>
    </location>
</feature>
<dbReference type="Pfam" id="PF26314">
    <property type="entry name" value="MptA_B_family"/>
    <property type="match status" value="1"/>
</dbReference>
<dbReference type="EMBL" id="BPQG01000039">
    <property type="protein sequence ID" value="GJD44855.1"/>
    <property type="molecule type" value="Genomic_DNA"/>
</dbReference>
<feature type="transmembrane region" description="Helical" evidence="1">
    <location>
        <begin position="203"/>
        <end position="225"/>
    </location>
</feature>
<proteinExistence type="predicted"/>
<keyword evidence="1" id="KW-1133">Transmembrane helix</keyword>
<feature type="transmembrane region" description="Helical" evidence="1">
    <location>
        <begin position="39"/>
        <end position="56"/>
    </location>
</feature>
<feature type="transmembrane region" description="Helical" evidence="1">
    <location>
        <begin position="414"/>
        <end position="432"/>
    </location>
</feature>
<feature type="transmembrane region" description="Helical" evidence="1">
    <location>
        <begin position="353"/>
        <end position="373"/>
    </location>
</feature>
<feature type="transmembrane region" description="Helical" evidence="1">
    <location>
        <begin position="379"/>
        <end position="402"/>
    </location>
</feature>
<feature type="transmembrane region" description="Helical" evidence="1">
    <location>
        <begin position="322"/>
        <end position="341"/>
    </location>
</feature>
<feature type="transmembrane region" description="Helical" evidence="1">
    <location>
        <begin position="12"/>
        <end position="33"/>
    </location>
</feature>
<accession>A0ABQ4QJ12</accession>
<evidence type="ECO:0000313" key="2">
    <source>
        <dbReference type="EMBL" id="GJD44855.1"/>
    </source>
</evidence>
<dbReference type="Proteomes" id="UP001055117">
    <property type="component" value="Unassembled WGS sequence"/>
</dbReference>
<name>A0ABQ4QJ12_9HYPH</name>
<feature type="transmembrane region" description="Helical" evidence="1">
    <location>
        <begin position="263"/>
        <end position="289"/>
    </location>
</feature>
<reference evidence="2 3" key="1">
    <citation type="journal article" date="2021" name="Front. Microbiol.">
        <title>Comprehensive Comparative Genomics and Phenotyping of Methylobacterium Species.</title>
        <authorList>
            <person name="Alessa O."/>
            <person name="Ogura Y."/>
            <person name="Fujitani Y."/>
            <person name="Takami H."/>
            <person name="Hayashi T."/>
            <person name="Sahin N."/>
            <person name="Tani A."/>
        </authorList>
    </citation>
    <scope>NUCLEOTIDE SEQUENCE [LARGE SCALE GENOMIC DNA]</scope>
    <source>
        <strain evidence="2 3">DSM 23679</strain>
    </source>
</reference>
<keyword evidence="1" id="KW-0812">Transmembrane</keyword>